<comment type="function">
    <text evidence="12">Catalyzes the oxidation of 5,10-methylenetetrahydrofolate to 5,10-methenyltetrahydrofolate and then the hydrolysis of 5,10-methenyltetrahydrofolate to 10-formyltetrahydrofolate.</text>
</comment>
<keyword evidence="9 12" id="KW-0368">Histidine biosynthesis</keyword>
<dbReference type="UniPathway" id="UPA00193"/>
<dbReference type="GO" id="GO:0005829">
    <property type="term" value="C:cytosol"/>
    <property type="evidence" value="ECO:0007669"/>
    <property type="project" value="TreeGrafter"/>
</dbReference>
<keyword evidence="3 12" id="KW-0554">One-carbon metabolism</keyword>
<evidence type="ECO:0000256" key="7">
    <source>
        <dbReference type="ARBA" id="ARBA00022857"/>
    </source>
</evidence>
<organism evidence="15 16">
    <name type="scientific">Acidimicrobium ferrooxidans (strain DSM 10331 / JCM 15462 / NBRC 103882 / ICP)</name>
    <dbReference type="NCBI Taxonomy" id="525909"/>
    <lineage>
        <taxon>Bacteria</taxon>
        <taxon>Bacillati</taxon>
        <taxon>Actinomycetota</taxon>
        <taxon>Acidimicrobiia</taxon>
        <taxon>Acidimicrobiales</taxon>
        <taxon>Acidimicrobiaceae</taxon>
        <taxon>Acidimicrobium</taxon>
    </lineage>
</organism>
<dbReference type="CDD" id="cd01080">
    <property type="entry name" value="NAD_bind_m-THF_DH_Cyclohyd"/>
    <property type="match status" value="1"/>
</dbReference>
<evidence type="ECO:0000256" key="8">
    <source>
        <dbReference type="ARBA" id="ARBA00023002"/>
    </source>
</evidence>
<comment type="caution">
    <text evidence="12">Lacks conserved residue(s) required for the propagation of feature annotation.</text>
</comment>
<dbReference type="OrthoDB" id="9803580at2"/>
<sequence length="289" mass="29932">MGAKLLDGERVAAEVRAEVRDRVERLRAAGVRVGLGAILVGDDPASARYVEMKARDCASVEIASRVVRLGPDASQADVLAAVESLNADPEVSAFIVQLPLPRHLDPDAVLWAIDPAKDADGLHPVNLGELALGRPRVVACTPAGIVELLHRHGIVLDGAHLVVVGRGLTIGRPLSILASLPRAGLNAAVTVVHSRVRDLASIVRSADIVVAAAGSPGLVTGAMVRPGAVVVGAGTSFEGRRLLSDLADDVADVAAWVTPRIGGVGPMTRAMLLVNTVEAAERRAGRSEP</sequence>
<proteinExistence type="inferred from homology"/>
<evidence type="ECO:0000256" key="5">
    <source>
        <dbReference type="ARBA" id="ARBA00022755"/>
    </source>
</evidence>
<evidence type="ECO:0000313" key="15">
    <source>
        <dbReference type="EMBL" id="ACU53291.1"/>
    </source>
</evidence>
<dbReference type="GO" id="GO:0004488">
    <property type="term" value="F:methylenetetrahydrofolate dehydrogenase (NADP+) activity"/>
    <property type="evidence" value="ECO:0007669"/>
    <property type="project" value="UniProtKB-UniRule"/>
</dbReference>
<dbReference type="GO" id="GO:0000105">
    <property type="term" value="P:L-histidine biosynthetic process"/>
    <property type="evidence" value="ECO:0007669"/>
    <property type="project" value="UniProtKB-KW"/>
</dbReference>
<dbReference type="EMBL" id="CP001631">
    <property type="protein sequence ID" value="ACU53291.1"/>
    <property type="molecule type" value="Genomic_DNA"/>
</dbReference>
<accession>C7M2P7</accession>
<dbReference type="FunFam" id="3.40.50.10860:FF:000005">
    <property type="entry name" value="C-1-tetrahydrofolate synthase, cytoplasmic, putative"/>
    <property type="match status" value="1"/>
</dbReference>
<evidence type="ECO:0000256" key="1">
    <source>
        <dbReference type="ARBA" id="ARBA00004777"/>
    </source>
</evidence>
<evidence type="ECO:0000259" key="13">
    <source>
        <dbReference type="Pfam" id="PF00763"/>
    </source>
</evidence>
<dbReference type="GO" id="GO:0006164">
    <property type="term" value="P:purine nucleotide biosynthetic process"/>
    <property type="evidence" value="ECO:0007669"/>
    <property type="project" value="UniProtKB-KW"/>
</dbReference>
<evidence type="ECO:0000256" key="2">
    <source>
        <dbReference type="ARBA" id="ARBA00011738"/>
    </source>
</evidence>
<evidence type="ECO:0000256" key="9">
    <source>
        <dbReference type="ARBA" id="ARBA00023102"/>
    </source>
</evidence>
<dbReference type="GO" id="GO:0035999">
    <property type="term" value="P:tetrahydrofolate interconversion"/>
    <property type="evidence" value="ECO:0007669"/>
    <property type="project" value="UniProtKB-UniRule"/>
</dbReference>
<evidence type="ECO:0000256" key="6">
    <source>
        <dbReference type="ARBA" id="ARBA00022801"/>
    </source>
</evidence>
<dbReference type="InterPro" id="IPR020867">
    <property type="entry name" value="THF_DH/CycHdrlase_CS"/>
</dbReference>
<keyword evidence="4 12" id="KW-0028">Amino-acid biosynthesis</keyword>
<evidence type="ECO:0000313" key="16">
    <source>
        <dbReference type="Proteomes" id="UP000000771"/>
    </source>
</evidence>
<dbReference type="HOGENOM" id="CLU_034045_3_0_11"/>
<dbReference type="Gene3D" id="3.40.50.720">
    <property type="entry name" value="NAD(P)-binding Rossmann-like Domain"/>
    <property type="match status" value="1"/>
</dbReference>
<comment type="subunit">
    <text evidence="2 12">Homodimer.</text>
</comment>
<reference evidence="15 16" key="1">
    <citation type="journal article" date="2009" name="Stand. Genomic Sci.">
        <title>Complete genome sequence of Acidimicrobium ferrooxidans type strain (ICP).</title>
        <authorList>
            <person name="Clum A."/>
            <person name="Nolan M."/>
            <person name="Lang E."/>
            <person name="Glavina Del Rio T."/>
            <person name="Tice H."/>
            <person name="Copeland A."/>
            <person name="Cheng J.F."/>
            <person name="Lucas S."/>
            <person name="Chen F."/>
            <person name="Bruce D."/>
            <person name="Goodwin L."/>
            <person name="Pitluck S."/>
            <person name="Ivanova N."/>
            <person name="Mavrommatis K."/>
            <person name="Mikhailova N."/>
            <person name="Pati A."/>
            <person name="Chen A."/>
            <person name="Palaniappan K."/>
            <person name="Goker M."/>
            <person name="Spring S."/>
            <person name="Land M."/>
            <person name="Hauser L."/>
            <person name="Chang Y.J."/>
            <person name="Jeffries C.C."/>
            <person name="Chain P."/>
            <person name="Bristow J."/>
            <person name="Eisen J.A."/>
            <person name="Markowitz V."/>
            <person name="Hugenholtz P."/>
            <person name="Kyrpides N.C."/>
            <person name="Klenk H.P."/>
            <person name="Lapidus A."/>
        </authorList>
    </citation>
    <scope>NUCLEOTIDE SEQUENCE [LARGE SCALE GENOMIC DNA]</scope>
    <source>
        <strain evidence="16">DSM 10331 / JCM 15462 / NBRC 103882 / ICP</strain>
    </source>
</reference>
<dbReference type="AlphaFoldDB" id="C7M2P7"/>
<dbReference type="RefSeq" id="WP_015797792.1">
    <property type="nucleotide sequence ID" value="NC_013124.1"/>
</dbReference>
<dbReference type="Gene3D" id="3.40.50.10860">
    <property type="entry name" value="Leucine Dehydrogenase, chain A, domain 1"/>
    <property type="match status" value="1"/>
</dbReference>
<feature type="domain" description="Tetrahydrofolate dehydrogenase/cyclohydrolase NAD(P)-binding" evidence="14">
    <location>
        <begin position="139"/>
        <end position="283"/>
    </location>
</feature>
<dbReference type="Pfam" id="PF00763">
    <property type="entry name" value="THF_DHG_CYH"/>
    <property type="match status" value="1"/>
</dbReference>
<dbReference type="SUPFAM" id="SSF53223">
    <property type="entry name" value="Aminoacid dehydrogenase-like, N-terminal domain"/>
    <property type="match status" value="1"/>
</dbReference>
<comment type="catalytic activity">
    <reaction evidence="12">
        <text>(6R)-5,10-methenyltetrahydrofolate + H2O = (6R)-10-formyltetrahydrofolate + H(+)</text>
        <dbReference type="Rhea" id="RHEA:23700"/>
        <dbReference type="ChEBI" id="CHEBI:15377"/>
        <dbReference type="ChEBI" id="CHEBI:15378"/>
        <dbReference type="ChEBI" id="CHEBI:57455"/>
        <dbReference type="ChEBI" id="CHEBI:195366"/>
        <dbReference type="EC" id="3.5.4.9"/>
    </reaction>
</comment>
<dbReference type="InterPro" id="IPR036291">
    <property type="entry name" value="NAD(P)-bd_dom_sf"/>
</dbReference>
<dbReference type="STRING" id="525909.Afer_0323"/>
<dbReference type="PROSITE" id="PS00766">
    <property type="entry name" value="THF_DHG_CYH_1"/>
    <property type="match status" value="1"/>
</dbReference>
<dbReference type="InterPro" id="IPR046346">
    <property type="entry name" value="Aminoacid_DH-like_N_sf"/>
</dbReference>
<keyword evidence="16" id="KW-1185">Reference proteome</keyword>
<keyword evidence="5 12" id="KW-0658">Purine biosynthesis</keyword>
<dbReference type="InterPro" id="IPR020630">
    <property type="entry name" value="THF_DH/CycHdrlase_cat_dom"/>
</dbReference>
<comment type="catalytic activity">
    <reaction evidence="12">
        <text>(6R)-5,10-methylene-5,6,7,8-tetrahydrofolate + NADP(+) = (6R)-5,10-methenyltetrahydrofolate + NADPH</text>
        <dbReference type="Rhea" id="RHEA:22812"/>
        <dbReference type="ChEBI" id="CHEBI:15636"/>
        <dbReference type="ChEBI" id="CHEBI:57455"/>
        <dbReference type="ChEBI" id="CHEBI:57783"/>
        <dbReference type="ChEBI" id="CHEBI:58349"/>
        <dbReference type="EC" id="1.5.1.5"/>
    </reaction>
</comment>
<dbReference type="SUPFAM" id="SSF51735">
    <property type="entry name" value="NAD(P)-binding Rossmann-fold domains"/>
    <property type="match status" value="1"/>
</dbReference>
<evidence type="ECO:0000256" key="11">
    <source>
        <dbReference type="ARBA" id="ARBA00023268"/>
    </source>
</evidence>
<keyword evidence="8 12" id="KW-0560">Oxidoreductase</keyword>
<keyword evidence="7 12" id="KW-0521">NADP</keyword>
<protein>
    <recommendedName>
        <fullName evidence="12">Bifunctional protein FolD</fullName>
    </recommendedName>
    <domain>
        <recommendedName>
            <fullName evidence="12">Methylenetetrahydrofolate dehydrogenase</fullName>
            <ecNumber evidence="12">1.5.1.5</ecNumber>
        </recommendedName>
    </domain>
    <domain>
        <recommendedName>
            <fullName evidence="12">Methenyltetrahydrofolate cyclohydrolase</fullName>
            <ecNumber evidence="12">3.5.4.9</ecNumber>
        </recommendedName>
    </domain>
</protein>
<dbReference type="GO" id="GO:0004477">
    <property type="term" value="F:methenyltetrahydrofolate cyclohydrolase activity"/>
    <property type="evidence" value="ECO:0007669"/>
    <property type="project" value="UniProtKB-UniRule"/>
</dbReference>
<comment type="pathway">
    <text evidence="1 12">One-carbon metabolism; tetrahydrofolate interconversion.</text>
</comment>
<feature type="binding site" evidence="12">
    <location>
        <position position="235"/>
    </location>
    <ligand>
        <name>NADP(+)</name>
        <dbReference type="ChEBI" id="CHEBI:58349"/>
    </ligand>
</feature>
<dbReference type="KEGG" id="afo:Afer_0323"/>
<keyword evidence="11 12" id="KW-0511">Multifunctional enzyme</keyword>
<dbReference type="EC" id="3.5.4.9" evidence="12"/>
<keyword evidence="10 12" id="KW-0486">Methionine biosynthesis</keyword>
<dbReference type="PANTHER" id="PTHR48099:SF5">
    <property type="entry name" value="C-1-TETRAHYDROFOLATE SYNTHASE, CYTOPLASMIC"/>
    <property type="match status" value="1"/>
</dbReference>
<evidence type="ECO:0000259" key="14">
    <source>
        <dbReference type="Pfam" id="PF02882"/>
    </source>
</evidence>
<dbReference type="eggNOG" id="COG0190">
    <property type="taxonomic scope" value="Bacteria"/>
</dbReference>
<evidence type="ECO:0000256" key="3">
    <source>
        <dbReference type="ARBA" id="ARBA00022563"/>
    </source>
</evidence>
<feature type="domain" description="Tetrahydrofolate dehydrogenase/cyclohydrolase catalytic" evidence="13">
    <location>
        <begin position="6"/>
        <end position="120"/>
    </location>
</feature>
<dbReference type="InterPro" id="IPR020631">
    <property type="entry name" value="THF_DH/CycHdrlase_NAD-bd_dom"/>
</dbReference>
<dbReference type="PRINTS" id="PR00085">
    <property type="entry name" value="THFDHDRGNASE"/>
</dbReference>
<comment type="similarity">
    <text evidence="12">Belongs to the tetrahydrofolate dehydrogenase/cyclohydrolase family.</text>
</comment>
<feature type="binding site" evidence="12">
    <location>
        <begin position="165"/>
        <end position="167"/>
    </location>
    <ligand>
        <name>NADP(+)</name>
        <dbReference type="ChEBI" id="CHEBI:58349"/>
    </ligand>
</feature>
<dbReference type="Pfam" id="PF02882">
    <property type="entry name" value="THF_DHG_CYH_C"/>
    <property type="match status" value="1"/>
</dbReference>
<dbReference type="EC" id="1.5.1.5" evidence="12"/>
<gene>
    <name evidence="12" type="primary">folD</name>
    <name evidence="15" type="ordered locus">Afer_0323</name>
</gene>
<dbReference type="GO" id="GO:0009086">
    <property type="term" value="P:methionine biosynthetic process"/>
    <property type="evidence" value="ECO:0007669"/>
    <property type="project" value="UniProtKB-KW"/>
</dbReference>
<dbReference type="InterPro" id="IPR000672">
    <property type="entry name" value="THF_DH/CycHdrlase"/>
</dbReference>
<evidence type="ECO:0000256" key="4">
    <source>
        <dbReference type="ARBA" id="ARBA00022605"/>
    </source>
</evidence>
<dbReference type="PANTHER" id="PTHR48099">
    <property type="entry name" value="C-1-TETRAHYDROFOLATE SYNTHASE, CYTOPLASMIC-RELATED"/>
    <property type="match status" value="1"/>
</dbReference>
<evidence type="ECO:0000256" key="10">
    <source>
        <dbReference type="ARBA" id="ARBA00023167"/>
    </source>
</evidence>
<dbReference type="HAMAP" id="MF_01576">
    <property type="entry name" value="THF_DHG_CYH"/>
    <property type="match status" value="1"/>
</dbReference>
<dbReference type="Proteomes" id="UP000000771">
    <property type="component" value="Chromosome"/>
</dbReference>
<name>C7M2P7_ACIFD</name>
<keyword evidence="6 12" id="KW-0378">Hydrolase</keyword>
<evidence type="ECO:0000256" key="12">
    <source>
        <dbReference type="HAMAP-Rule" id="MF_01576"/>
    </source>
</evidence>